<proteinExistence type="predicted"/>
<sequence>MENPTDNQRHTPVQTHDGPQPNSENPFQSNEETNNNGSHPITETNNDMINREKRERFRSKRLDGYEVKLPPSIDHAWGWRKLLAIRPKVHPFIRHTINHGKSTSVWFDMWYDISPLRDMLTPRDISRAGLTLLDSVSNVNENGTWRWLADWYYRFSDIVNLSVPDLLDDSDDEVLWQDLDGNLRPFLVAFAWDSLHDRLWESDVGPNVDLSLLKCPLCEMVWLKVQALSGMDAIPPSLEDVITFLMLLSKGRSVVSFLSRLFLAASTYYIWMEQNSRHFNRKQANVDEVLKLVTFKFNRLTFRVREMLNKWKIPSACYIHEEANFLVALLPSCLCVDVGRSLDSSPVDLNAYELAPVKPQQQVGSSQPSQPPPPESQKGNMDLSLGVLGEWLSVLCNYHESRADVWTMKTYGVKDSWTKLVSIPCQTDLGMHYISMPLCISNDGKVLLRRLFKWFVYDCTNSSWSEIQNFGRFQSRTVVESLVSPFPALDHPDNNNGDS</sequence>
<gene>
    <name evidence="2" type="ORF">CTI12_AA010460</name>
</gene>
<accession>A0A2U1QMJ3</accession>
<dbReference type="Proteomes" id="UP000245207">
    <property type="component" value="Unassembled WGS sequence"/>
</dbReference>
<keyword evidence="2" id="KW-0808">Transferase</keyword>
<evidence type="ECO:0000256" key="1">
    <source>
        <dbReference type="SAM" id="MobiDB-lite"/>
    </source>
</evidence>
<dbReference type="AlphaFoldDB" id="A0A2U1QMJ3"/>
<organism evidence="2 3">
    <name type="scientific">Artemisia annua</name>
    <name type="common">Sweet wormwood</name>
    <dbReference type="NCBI Taxonomy" id="35608"/>
    <lineage>
        <taxon>Eukaryota</taxon>
        <taxon>Viridiplantae</taxon>
        <taxon>Streptophyta</taxon>
        <taxon>Embryophyta</taxon>
        <taxon>Tracheophyta</taxon>
        <taxon>Spermatophyta</taxon>
        <taxon>Magnoliopsida</taxon>
        <taxon>eudicotyledons</taxon>
        <taxon>Gunneridae</taxon>
        <taxon>Pentapetalae</taxon>
        <taxon>asterids</taxon>
        <taxon>campanulids</taxon>
        <taxon>Asterales</taxon>
        <taxon>Asteraceae</taxon>
        <taxon>Asteroideae</taxon>
        <taxon>Anthemideae</taxon>
        <taxon>Artemisiinae</taxon>
        <taxon>Artemisia</taxon>
    </lineage>
</organism>
<dbReference type="OrthoDB" id="1938625at2759"/>
<comment type="caution">
    <text evidence="2">The sequence shown here is derived from an EMBL/GenBank/DDBJ whole genome shotgun (WGS) entry which is preliminary data.</text>
</comment>
<reference evidence="2 3" key="1">
    <citation type="journal article" date="2018" name="Mol. Plant">
        <title>The genome of Artemisia annua provides insight into the evolution of Asteraceae family and artemisinin biosynthesis.</title>
        <authorList>
            <person name="Shen Q."/>
            <person name="Zhang L."/>
            <person name="Liao Z."/>
            <person name="Wang S."/>
            <person name="Yan T."/>
            <person name="Shi P."/>
            <person name="Liu M."/>
            <person name="Fu X."/>
            <person name="Pan Q."/>
            <person name="Wang Y."/>
            <person name="Lv Z."/>
            <person name="Lu X."/>
            <person name="Zhang F."/>
            <person name="Jiang W."/>
            <person name="Ma Y."/>
            <person name="Chen M."/>
            <person name="Hao X."/>
            <person name="Li L."/>
            <person name="Tang Y."/>
            <person name="Lv G."/>
            <person name="Zhou Y."/>
            <person name="Sun X."/>
            <person name="Brodelius P.E."/>
            <person name="Rose J.K.C."/>
            <person name="Tang K."/>
        </authorList>
    </citation>
    <scope>NUCLEOTIDE SEQUENCE [LARGE SCALE GENOMIC DNA]</scope>
    <source>
        <strain evidence="3">cv. Huhao1</strain>
        <tissue evidence="2">Leaf</tissue>
    </source>
</reference>
<keyword evidence="2" id="KW-0548">Nucleotidyltransferase</keyword>
<feature type="region of interest" description="Disordered" evidence="1">
    <location>
        <begin position="359"/>
        <end position="379"/>
    </location>
</feature>
<evidence type="ECO:0000313" key="3">
    <source>
        <dbReference type="Proteomes" id="UP000245207"/>
    </source>
</evidence>
<dbReference type="EMBL" id="PKPP01000029">
    <property type="protein sequence ID" value="PWA99213.1"/>
    <property type="molecule type" value="Genomic_DNA"/>
</dbReference>
<keyword evidence="3" id="KW-1185">Reference proteome</keyword>
<protein>
    <submittedName>
        <fullName evidence="2">Reverse transcriptase domain, Reverse transcriptase zinc-binding domain protein</fullName>
    </submittedName>
</protein>
<dbReference type="GO" id="GO:0003964">
    <property type="term" value="F:RNA-directed DNA polymerase activity"/>
    <property type="evidence" value="ECO:0007669"/>
    <property type="project" value="UniProtKB-KW"/>
</dbReference>
<evidence type="ECO:0000313" key="2">
    <source>
        <dbReference type="EMBL" id="PWA99213.1"/>
    </source>
</evidence>
<feature type="region of interest" description="Disordered" evidence="1">
    <location>
        <begin position="1"/>
        <end position="51"/>
    </location>
</feature>
<feature type="compositionally biased region" description="Polar residues" evidence="1">
    <location>
        <begin position="1"/>
        <end position="14"/>
    </location>
</feature>
<name>A0A2U1QMJ3_ARTAN</name>
<feature type="compositionally biased region" description="Polar residues" evidence="1">
    <location>
        <begin position="20"/>
        <end position="48"/>
    </location>
</feature>
<feature type="compositionally biased region" description="Low complexity" evidence="1">
    <location>
        <begin position="359"/>
        <end position="368"/>
    </location>
</feature>
<keyword evidence="2" id="KW-0695">RNA-directed DNA polymerase</keyword>